<sequence>MDSDCVDRRQAELVASLREQLAAAGDVAVHETHISRVLLAGADAYKLKKPVNLGFLDFSTLARRQHFAEEEVRLNRRLAPELYLGVVPITGTAQAPVLGGDGPVLDYAVHMRRFSQAALLTRRRLTPDVADALAERLAAFHADAPAVSAAGEYGAPDQVLAPMRENFSVIRDAVAPDGRLAAQLSRLERWTQRQYDALAQTLDQRRRDGHVRECHGDLHRGNVAVRDGEPLIFDCIEFNPALRWIDTASELAFLLMDLMHVGETAQARRLLNGYLMHSGDYGMLAVLRLYLVYRAMVRAKVTAIGAAQHHHADASQDDVLRGYVHRALACSRQPGVPRVVLLCGLSGCGKTSLAAALAERLPLIHIRSDVERKRLFGLPPMARTQAEPDQGIYAAHASERTYARLLELSRQCVQAGYGVLVDATFLSGERRHPFRALADELGCAFDCLALDAPPSVLRRRVAERYAVGKDASEADLQVLEHQLKSREALTPAERARTLFVDTRAPPELDRLLTLLSAPT</sequence>
<dbReference type="PANTHER" id="PTHR43883">
    <property type="entry name" value="SLR0207 PROTEIN"/>
    <property type="match status" value="1"/>
</dbReference>
<keyword evidence="3" id="KW-1185">Reference proteome</keyword>
<dbReference type="Gene3D" id="3.90.1200.10">
    <property type="match status" value="1"/>
</dbReference>
<dbReference type="InterPro" id="IPR002575">
    <property type="entry name" value="Aminoglycoside_PTrfase"/>
</dbReference>
<evidence type="ECO:0000313" key="2">
    <source>
        <dbReference type="EMBL" id="MBK1629362.1"/>
    </source>
</evidence>
<evidence type="ECO:0000259" key="1">
    <source>
        <dbReference type="Pfam" id="PF01636"/>
    </source>
</evidence>
<dbReference type="InterPro" id="IPR011009">
    <property type="entry name" value="Kinase-like_dom_sf"/>
</dbReference>
<dbReference type="EMBL" id="NRRV01000002">
    <property type="protein sequence ID" value="MBK1629362.1"/>
    <property type="molecule type" value="Genomic_DNA"/>
</dbReference>
<gene>
    <name evidence="2" type="ORF">CKO31_01155</name>
</gene>
<dbReference type="SUPFAM" id="SSF56112">
    <property type="entry name" value="Protein kinase-like (PK-like)"/>
    <property type="match status" value="1"/>
</dbReference>
<evidence type="ECO:0000313" key="3">
    <source>
        <dbReference type="Proteomes" id="UP000748752"/>
    </source>
</evidence>
<dbReference type="InterPro" id="IPR027417">
    <property type="entry name" value="P-loop_NTPase"/>
</dbReference>
<comment type="caution">
    <text evidence="2">The sequence shown here is derived from an EMBL/GenBank/DDBJ whole genome shotgun (WGS) entry which is preliminary data.</text>
</comment>
<proteinExistence type="predicted"/>
<dbReference type="Gene3D" id="3.40.50.300">
    <property type="entry name" value="P-loop containing nucleotide triphosphate hydrolases"/>
    <property type="match status" value="1"/>
</dbReference>
<feature type="domain" description="Aminoglycoside phosphotransferase" evidence="1">
    <location>
        <begin position="67"/>
        <end position="281"/>
    </location>
</feature>
<organism evidence="2 3">
    <name type="scientific">Thiohalocapsa halophila</name>
    <dbReference type="NCBI Taxonomy" id="69359"/>
    <lineage>
        <taxon>Bacteria</taxon>
        <taxon>Pseudomonadati</taxon>
        <taxon>Pseudomonadota</taxon>
        <taxon>Gammaproteobacteria</taxon>
        <taxon>Chromatiales</taxon>
        <taxon>Chromatiaceae</taxon>
        <taxon>Thiohalocapsa</taxon>
    </lineage>
</organism>
<name>A0ABS1CBQ2_9GAMM</name>
<dbReference type="Proteomes" id="UP000748752">
    <property type="component" value="Unassembled WGS sequence"/>
</dbReference>
<dbReference type="RefSeq" id="WP_200233231.1">
    <property type="nucleotide sequence ID" value="NZ_NRRV01000002.1"/>
</dbReference>
<dbReference type="SUPFAM" id="SSF52540">
    <property type="entry name" value="P-loop containing nucleoside triphosphate hydrolases"/>
    <property type="match status" value="1"/>
</dbReference>
<dbReference type="Pfam" id="PF01636">
    <property type="entry name" value="APH"/>
    <property type="match status" value="1"/>
</dbReference>
<dbReference type="Pfam" id="PF13671">
    <property type="entry name" value="AAA_33"/>
    <property type="match status" value="1"/>
</dbReference>
<accession>A0ABS1CBQ2</accession>
<reference evidence="2 3" key="1">
    <citation type="journal article" date="2020" name="Microorganisms">
        <title>Osmotic Adaptation and Compatible Solute Biosynthesis of Phototrophic Bacteria as Revealed from Genome Analyses.</title>
        <authorList>
            <person name="Imhoff J.F."/>
            <person name="Rahn T."/>
            <person name="Kunzel S."/>
            <person name="Keller A."/>
            <person name="Neulinger S.C."/>
        </authorList>
    </citation>
    <scope>NUCLEOTIDE SEQUENCE [LARGE SCALE GENOMIC DNA]</scope>
    <source>
        <strain evidence="2 3">DSM 6210</strain>
    </source>
</reference>
<dbReference type="InterPro" id="IPR052732">
    <property type="entry name" value="Cell-binding_unc_protein"/>
</dbReference>
<dbReference type="PANTHER" id="PTHR43883:SF1">
    <property type="entry name" value="GLUCONOKINASE"/>
    <property type="match status" value="1"/>
</dbReference>
<protein>
    <recommendedName>
        <fullName evidence="1">Aminoglycoside phosphotransferase domain-containing protein</fullName>
    </recommendedName>
</protein>